<keyword evidence="2" id="KW-1185">Reference proteome</keyword>
<sequence length="234" mass="26364">MTVQLSGRLQAIADLVTCRAVLADVGTDHAHLPVWLCETGKIKSAIAMDVRKGPLLRAETSVRLAGLEDRIQLRLSDGLEQLRAGEADSIVIAGMGGILIRTILQKCPDRAASAKELILGPQSDPDQVRRQAQNLHFRIDREDFIREDGKYYPLIHLIPGEEEAAYAEEELFFGPCLLRDRNPVLKEYLLRRMRTTGQILEGLKKHSTESSRRRAEELGKEKRLLEAALNRYEM</sequence>
<dbReference type="AlphaFoldDB" id="A0A7X2P5T5"/>
<dbReference type="Gene3D" id="3.40.50.150">
    <property type="entry name" value="Vaccinia Virus protein VP39"/>
    <property type="match status" value="1"/>
</dbReference>
<dbReference type="InterPro" id="IPR029063">
    <property type="entry name" value="SAM-dependent_MTases_sf"/>
</dbReference>
<dbReference type="Proteomes" id="UP000466864">
    <property type="component" value="Unassembled WGS sequence"/>
</dbReference>
<gene>
    <name evidence="1" type="ORF">FYJ60_00220</name>
</gene>
<evidence type="ECO:0000313" key="2">
    <source>
        <dbReference type="Proteomes" id="UP000466864"/>
    </source>
</evidence>
<keyword evidence="1" id="KW-0489">Methyltransferase</keyword>
<dbReference type="InterPro" id="IPR006901">
    <property type="entry name" value="TrmK"/>
</dbReference>
<proteinExistence type="predicted"/>
<keyword evidence="1" id="KW-0808">Transferase</keyword>
<organism evidence="1 2">
    <name type="scientific">Bilifractor porci</name>
    <dbReference type="NCBI Taxonomy" id="2606636"/>
    <lineage>
        <taxon>Bacteria</taxon>
        <taxon>Bacillati</taxon>
        <taxon>Bacillota</taxon>
        <taxon>Clostridia</taxon>
        <taxon>Lachnospirales</taxon>
        <taxon>Lachnospiraceae</taxon>
        <taxon>Bilifractor</taxon>
    </lineage>
</organism>
<reference evidence="1 2" key="1">
    <citation type="submission" date="2019-08" db="EMBL/GenBank/DDBJ databases">
        <title>In-depth cultivation of the pig gut microbiome towards novel bacterial diversity and tailored functional studies.</title>
        <authorList>
            <person name="Wylensek D."/>
            <person name="Hitch T.C.A."/>
            <person name="Clavel T."/>
        </authorList>
    </citation>
    <scope>NUCLEOTIDE SEQUENCE [LARGE SCALE GENOMIC DNA]</scope>
    <source>
        <strain evidence="1 2">Oil+RF-744-WCA-WT-13</strain>
    </source>
</reference>
<dbReference type="EMBL" id="VUMV01000001">
    <property type="protein sequence ID" value="MST80762.1"/>
    <property type="molecule type" value="Genomic_DNA"/>
</dbReference>
<dbReference type="PANTHER" id="PTHR38451:SF1">
    <property type="entry name" value="TRNA (ADENINE(22)-N(1))-METHYLTRANSFERASE"/>
    <property type="match status" value="1"/>
</dbReference>
<dbReference type="PIRSF" id="PIRSF018637">
    <property type="entry name" value="TrmK"/>
    <property type="match status" value="1"/>
</dbReference>
<accession>A0A7X2P5T5</accession>
<dbReference type="Pfam" id="PF04816">
    <property type="entry name" value="TrmK"/>
    <property type="match status" value="1"/>
</dbReference>
<name>A0A7X2P5T5_9FIRM</name>
<comment type="caution">
    <text evidence="1">The sequence shown here is derived from an EMBL/GenBank/DDBJ whole genome shotgun (WGS) entry which is preliminary data.</text>
</comment>
<dbReference type="GO" id="GO:0032259">
    <property type="term" value="P:methylation"/>
    <property type="evidence" value="ECO:0007669"/>
    <property type="project" value="UniProtKB-KW"/>
</dbReference>
<dbReference type="SUPFAM" id="SSF53335">
    <property type="entry name" value="S-adenosyl-L-methionine-dependent methyltransferases"/>
    <property type="match status" value="1"/>
</dbReference>
<protein>
    <submittedName>
        <fullName evidence="1">SAM-dependent methyltransferase</fullName>
    </submittedName>
</protein>
<dbReference type="GO" id="GO:0160105">
    <property type="term" value="F:tRNA (adenine(22)-N1)-methyltransferase activity"/>
    <property type="evidence" value="ECO:0007669"/>
    <property type="project" value="InterPro"/>
</dbReference>
<evidence type="ECO:0000313" key="1">
    <source>
        <dbReference type="EMBL" id="MST80762.1"/>
    </source>
</evidence>
<dbReference type="Gene3D" id="1.10.287.1890">
    <property type="match status" value="1"/>
</dbReference>
<dbReference type="PANTHER" id="PTHR38451">
    <property type="entry name" value="TRNA (ADENINE(22)-N(1))-METHYLTRANSFERASE"/>
    <property type="match status" value="1"/>
</dbReference>